<name>B1FRI8_9BURK</name>
<sequence>MPGCAKIPNRLDVLITWPSPDAFRCGRNAFVPCTTPQKLMFTIHSRSLYSSPSIVLDSATPALLKIRLTLPCSFAVSSAHANIASRSPTSSTRVDTRTFGAIVRTIRSVSARPMPFLSASDTWQPACASWIASERPMPEPAPVIAATLLAKSLMSVAPCLAQAASAEGEVEAEAADAATGRAVVSCRGAPYAW</sequence>
<dbReference type="Proteomes" id="UP000005463">
    <property type="component" value="Unassembled WGS sequence"/>
</dbReference>
<dbReference type="AlphaFoldDB" id="B1FRI8"/>
<evidence type="ECO:0000313" key="1">
    <source>
        <dbReference type="EMBL" id="EDS99832.1"/>
    </source>
</evidence>
<comment type="caution">
    <text evidence="1">The sequence shown here is derived from an EMBL/GenBank/DDBJ whole genome shotgun (WGS) entry which is preliminary data.</text>
</comment>
<evidence type="ECO:0000313" key="2">
    <source>
        <dbReference type="Proteomes" id="UP000005463"/>
    </source>
</evidence>
<proteinExistence type="predicted"/>
<dbReference type="EMBL" id="ABLC01000420">
    <property type="protein sequence ID" value="EDS99832.1"/>
    <property type="molecule type" value="Genomic_DNA"/>
</dbReference>
<protein>
    <submittedName>
        <fullName evidence="1">Uncharacterized protein</fullName>
    </submittedName>
</protein>
<reference evidence="1 2" key="1">
    <citation type="submission" date="2008-03" db="EMBL/GenBank/DDBJ databases">
        <title>Sequencing of the draft genome and assembly of Burkholderia ambifaria IOP40-10.</title>
        <authorList>
            <consortium name="US DOE Joint Genome Institute (JGI-PGF)"/>
            <person name="Copeland A."/>
            <person name="Lucas S."/>
            <person name="Lapidus A."/>
            <person name="Glavina del Rio T."/>
            <person name="Dalin E."/>
            <person name="Tice H."/>
            <person name="Bruce D."/>
            <person name="Goodwin L."/>
            <person name="Pitluck S."/>
            <person name="Larimer F."/>
            <person name="Land M.L."/>
            <person name="Hauser L."/>
            <person name="Tiedje J."/>
            <person name="Richardson P."/>
        </authorList>
    </citation>
    <scope>NUCLEOTIDE SEQUENCE [LARGE SCALE GENOMIC DNA]</scope>
    <source>
        <strain evidence="1 2">IOP40-10</strain>
    </source>
</reference>
<gene>
    <name evidence="1" type="ORF">BamIOP4010DRAFT_6649</name>
</gene>
<accession>B1FRI8</accession>
<organism evidence="1 2">
    <name type="scientific">Burkholderia ambifaria IOP40-10</name>
    <dbReference type="NCBI Taxonomy" id="396596"/>
    <lineage>
        <taxon>Bacteria</taxon>
        <taxon>Pseudomonadati</taxon>
        <taxon>Pseudomonadota</taxon>
        <taxon>Betaproteobacteria</taxon>
        <taxon>Burkholderiales</taxon>
        <taxon>Burkholderiaceae</taxon>
        <taxon>Burkholderia</taxon>
        <taxon>Burkholderia cepacia complex</taxon>
    </lineage>
</organism>